<dbReference type="STRING" id="1631249.BQ8794_200004"/>
<gene>
    <name evidence="1" type="ORF">BQ8794_200004</name>
</gene>
<accession>A0A1R3V556</accession>
<reference evidence="2" key="1">
    <citation type="submission" date="2017-01" db="EMBL/GenBank/DDBJ databases">
        <authorList>
            <person name="Brunel B."/>
        </authorList>
    </citation>
    <scope>NUCLEOTIDE SEQUENCE [LARGE SCALE GENOMIC DNA]</scope>
</reference>
<evidence type="ECO:0000313" key="2">
    <source>
        <dbReference type="Proteomes" id="UP000188388"/>
    </source>
</evidence>
<dbReference type="Proteomes" id="UP000188388">
    <property type="component" value="Unassembled WGS sequence"/>
</dbReference>
<evidence type="ECO:0000313" key="1">
    <source>
        <dbReference type="EMBL" id="SIT55001.1"/>
    </source>
</evidence>
<organism evidence="1 2">
    <name type="scientific">Mesorhizobium prunaredense</name>
    <dbReference type="NCBI Taxonomy" id="1631249"/>
    <lineage>
        <taxon>Bacteria</taxon>
        <taxon>Pseudomonadati</taxon>
        <taxon>Pseudomonadota</taxon>
        <taxon>Alphaproteobacteria</taxon>
        <taxon>Hyphomicrobiales</taxon>
        <taxon>Phyllobacteriaceae</taxon>
        <taxon>Mesorhizobium</taxon>
    </lineage>
</organism>
<proteinExistence type="predicted"/>
<dbReference type="EMBL" id="FTPD01000013">
    <property type="protein sequence ID" value="SIT55001.1"/>
    <property type="molecule type" value="Genomic_DNA"/>
</dbReference>
<sequence length="65" mass="7611">MPIHNSLLFDAAPDYESHWERFGSDDFAEDPGRWHHRVLAFVLTIRVFGIASRRVRSTLFEPLAR</sequence>
<dbReference type="AlphaFoldDB" id="A0A1R3V556"/>
<name>A0A1R3V556_9HYPH</name>
<keyword evidence="2" id="KW-1185">Reference proteome</keyword>
<protein>
    <submittedName>
        <fullName evidence="1">Uncharacterized protein</fullName>
    </submittedName>
</protein>